<gene>
    <name evidence="2" type="ORF">CBRE1094_LOCUS40883</name>
</gene>
<dbReference type="EMBL" id="HBGU01075030">
    <property type="protein sequence ID" value="CAD9539268.1"/>
    <property type="molecule type" value="Transcribed_RNA"/>
</dbReference>
<reference evidence="2" key="1">
    <citation type="submission" date="2021-01" db="EMBL/GenBank/DDBJ databases">
        <authorList>
            <person name="Corre E."/>
            <person name="Pelletier E."/>
            <person name="Niang G."/>
            <person name="Scheremetjew M."/>
            <person name="Finn R."/>
            <person name="Kale V."/>
            <person name="Holt S."/>
            <person name="Cochrane G."/>
            <person name="Meng A."/>
            <person name="Brown T."/>
            <person name="Cohen L."/>
        </authorList>
    </citation>
    <scope>NUCLEOTIDE SEQUENCE</scope>
    <source>
        <strain evidence="2">UTEX LB 985</strain>
    </source>
</reference>
<evidence type="ECO:0000313" key="2">
    <source>
        <dbReference type="EMBL" id="CAD9539268.1"/>
    </source>
</evidence>
<dbReference type="AlphaFoldDB" id="A0A7S2NG82"/>
<feature type="compositionally biased region" description="Polar residues" evidence="1">
    <location>
        <begin position="27"/>
        <end position="47"/>
    </location>
</feature>
<accession>A0A7S2NG82</accession>
<evidence type="ECO:0000256" key="1">
    <source>
        <dbReference type="SAM" id="MobiDB-lite"/>
    </source>
</evidence>
<sequence>MHMHMHMHTMFLMRTDTPQIFGAQRTTHAPQNTHAPPSSPRTGTTKPNYAMSDQGEQQIQTSATTQNGLQALPSTMQPRADGIVEITAKKHELIDGRSWAFDLVLLEQTDGTADPASVNAVLGDYIAAISARHFGMEEAGVTEEEWTNLFRAVFRPKAGKVYTVNVRAILKPLFPKCLPNAIFIKDPANPSSKFKLAWKGETTIAPFMQTASDSRWMHLIVPATCLASKPELKIAVTGKLEEIGLTIKTEERDFKCIQPEIGKWHVNFTIKDEKKDDIAENLYKLAKLEVEQVGVKTYISPEFMNKLGENCPGCYVWLRHNPCFCSRKGQNKDAYKRAKDGAAAAQRKRRMEAATSSDAAF</sequence>
<organism evidence="2">
    <name type="scientific">Haptolina brevifila</name>
    <dbReference type="NCBI Taxonomy" id="156173"/>
    <lineage>
        <taxon>Eukaryota</taxon>
        <taxon>Haptista</taxon>
        <taxon>Haptophyta</taxon>
        <taxon>Prymnesiophyceae</taxon>
        <taxon>Prymnesiales</taxon>
        <taxon>Prymnesiaceae</taxon>
        <taxon>Haptolina</taxon>
    </lineage>
</organism>
<protein>
    <submittedName>
        <fullName evidence="2">Uncharacterized protein</fullName>
    </submittedName>
</protein>
<feature type="region of interest" description="Disordered" evidence="1">
    <location>
        <begin position="27"/>
        <end position="50"/>
    </location>
</feature>
<name>A0A7S2NG82_9EUKA</name>
<proteinExistence type="predicted"/>